<proteinExistence type="predicted"/>
<accession>A0ACC0DA28</accession>
<reference evidence="1 2" key="1">
    <citation type="journal article" date="2022" name="New Phytol.">
        <title>Ecological generalism drives hyperdiversity of secondary metabolite gene clusters in xylarialean endophytes.</title>
        <authorList>
            <person name="Franco M.E.E."/>
            <person name="Wisecaver J.H."/>
            <person name="Arnold A.E."/>
            <person name="Ju Y.M."/>
            <person name="Slot J.C."/>
            <person name="Ahrendt S."/>
            <person name="Moore L.P."/>
            <person name="Eastman K.E."/>
            <person name="Scott K."/>
            <person name="Konkel Z."/>
            <person name="Mondo S.J."/>
            <person name="Kuo A."/>
            <person name="Hayes R.D."/>
            <person name="Haridas S."/>
            <person name="Andreopoulos B."/>
            <person name="Riley R."/>
            <person name="LaButti K."/>
            <person name="Pangilinan J."/>
            <person name="Lipzen A."/>
            <person name="Amirebrahimi M."/>
            <person name="Yan J."/>
            <person name="Adam C."/>
            <person name="Keymanesh K."/>
            <person name="Ng V."/>
            <person name="Louie K."/>
            <person name="Northen T."/>
            <person name="Drula E."/>
            <person name="Henrissat B."/>
            <person name="Hsieh H.M."/>
            <person name="Youens-Clark K."/>
            <person name="Lutzoni F."/>
            <person name="Miadlikowska J."/>
            <person name="Eastwood D.C."/>
            <person name="Hamelin R.C."/>
            <person name="Grigoriev I.V."/>
            <person name="U'Ren J.M."/>
        </authorList>
    </citation>
    <scope>NUCLEOTIDE SEQUENCE [LARGE SCALE GENOMIC DNA]</scope>
    <source>
        <strain evidence="1 2">ER1909</strain>
    </source>
</reference>
<keyword evidence="2" id="KW-1185">Reference proteome</keyword>
<gene>
    <name evidence="1" type="ORF">F4821DRAFT_231862</name>
</gene>
<protein>
    <submittedName>
        <fullName evidence="1">Uncharacterized protein</fullName>
    </submittedName>
</protein>
<sequence>MADLMRISRPWLLSPLLRGRTPSPILFGLYRTISTTPPRPYAARRAPKKTKLLRSASGNKRDEMSQFQSNMTFMLPETLVAPPLSRYPRSPTKFFGMLWLHARARAQSLWAVISLKITSQPKILTTKPQFQFHKSATIPTAKALHVRMSEALAAGDKDTLRSICTPELYVTLAATVDGRAKGTRTEWELVRYDQKWRYPRVADWRVGYQPLHDGGMRLLKQVVVSIASVQRIARYDDNADGGGRKIPDSERVRHMTEHLVLQAEVDGTTFEARPWRIWGTLSEATYESYKTEVENIRAIMLEQSKS</sequence>
<evidence type="ECO:0000313" key="2">
    <source>
        <dbReference type="Proteomes" id="UP001497680"/>
    </source>
</evidence>
<organism evidence="1 2">
    <name type="scientific">Hypoxylon rubiginosum</name>
    <dbReference type="NCBI Taxonomy" id="110542"/>
    <lineage>
        <taxon>Eukaryota</taxon>
        <taxon>Fungi</taxon>
        <taxon>Dikarya</taxon>
        <taxon>Ascomycota</taxon>
        <taxon>Pezizomycotina</taxon>
        <taxon>Sordariomycetes</taxon>
        <taxon>Xylariomycetidae</taxon>
        <taxon>Xylariales</taxon>
        <taxon>Hypoxylaceae</taxon>
        <taxon>Hypoxylon</taxon>
    </lineage>
</organism>
<dbReference type="EMBL" id="MU394296">
    <property type="protein sequence ID" value="KAI6089376.1"/>
    <property type="molecule type" value="Genomic_DNA"/>
</dbReference>
<comment type="caution">
    <text evidence="1">The sequence shown here is derived from an EMBL/GenBank/DDBJ whole genome shotgun (WGS) entry which is preliminary data.</text>
</comment>
<dbReference type="Proteomes" id="UP001497680">
    <property type="component" value="Unassembled WGS sequence"/>
</dbReference>
<name>A0ACC0DA28_9PEZI</name>
<evidence type="ECO:0000313" key="1">
    <source>
        <dbReference type="EMBL" id="KAI6089376.1"/>
    </source>
</evidence>